<feature type="compositionally biased region" description="Polar residues" evidence="1">
    <location>
        <begin position="386"/>
        <end position="395"/>
    </location>
</feature>
<dbReference type="STRING" id="796604.A0A2X0PGJ1"/>
<evidence type="ECO:0000313" key="2">
    <source>
        <dbReference type="EMBL" id="SGY90708.1"/>
    </source>
</evidence>
<accession>A0A2X0PGJ1</accession>
<dbReference type="AlphaFoldDB" id="A0A2X0PGJ1"/>
<evidence type="ECO:0000256" key="1">
    <source>
        <dbReference type="SAM" id="MobiDB-lite"/>
    </source>
</evidence>
<proteinExistence type="predicted"/>
<feature type="region of interest" description="Disordered" evidence="1">
    <location>
        <begin position="351"/>
        <end position="395"/>
    </location>
</feature>
<dbReference type="EMBL" id="FQNC01000060">
    <property type="protein sequence ID" value="SGY90708.1"/>
    <property type="molecule type" value="Genomic_DNA"/>
</dbReference>
<keyword evidence="3" id="KW-1185">Reference proteome</keyword>
<evidence type="ECO:0000313" key="3">
    <source>
        <dbReference type="Proteomes" id="UP000249464"/>
    </source>
</evidence>
<dbReference type="Proteomes" id="UP000249464">
    <property type="component" value="Unassembled WGS sequence"/>
</dbReference>
<sequence length="395" mass="42240">MVSTDSRPPTLTQLLATCAPSSWFLQTPATGSRRPPTIASHGLGGLKWGTPASPGFRVLSFFFVVLEQPPSLLELFREILEAISNAPCSEMARKSKGDVRLSFEDLFSGGMRSATATLLSIIMRRSPRSAMLSSTFNVGLATSSISIEYKRDDVHRSLAKVRQEGALSHIPSLDHRAPVPLQDLKEETSEGADAVATKAIIQCVSNDSRFFLLVSFPFFQIGELVQHQSTHAATARDPVASTSASSASMSAATAYLPATSPKASCSLILQELARWVEPSPTTLGPEAAETLGTDLSRRSLIVSFIALAFTAVNEVLKPDEAVVDKLLKDVGRRHRCSDTGARSLGLLAGQPPLAQAKDPHRPVTPSVSVELQSDLSPDPLMPVTRICSSPPASTN</sequence>
<organism evidence="2 3">
    <name type="scientific">Microbotryum silenes-dioicae</name>
    <dbReference type="NCBI Taxonomy" id="796604"/>
    <lineage>
        <taxon>Eukaryota</taxon>
        <taxon>Fungi</taxon>
        <taxon>Dikarya</taxon>
        <taxon>Basidiomycota</taxon>
        <taxon>Pucciniomycotina</taxon>
        <taxon>Microbotryomycetes</taxon>
        <taxon>Microbotryales</taxon>
        <taxon>Microbotryaceae</taxon>
        <taxon>Microbotryum</taxon>
    </lineage>
</organism>
<gene>
    <name evidence="2" type="primary">BQ5605_C039g11823</name>
    <name evidence="2" type="ORF">BQ5605_C039G11823</name>
</gene>
<name>A0A2X0PGJ1_9BASI</name>
<reference evidence="2 3" key="1">
    <citation type="submission" date="2016-11" db="EMBL/GenBank/DDBJ databases">
        <authorList>
            <person name="Jaros S."/>
            <person name="Januszkiewicz K."/>
            <person name="Wedrychowicz H."/>
        </authorList>
    </citation>
    <scope>NUCLEOTIDE SEQUENCE [LARGE SCALE GENOMIC DNA]</scope>
</reference>
<feature type="compositionally biased region" description="Polar residues" evidence="1">
    <location>
        <begin position="365"/>
        <end position="375"/>
    </location>
</feature>
<protein>
    <submittedName>
        <fullName evidence="2">BQ5605_C039g11823 protein</fullName>
    </submittedName>
</protein>